<feature type="chain" id="PRO_5040155986" description="Serine protease" evidence="6">
    <location>
        <begin position="32"/>
        <end position="508"/>
    </location>
</feature>
<dbReference type="Gramene" id="TRITD1Av1G116400.3">
    <property type="protein sequence ID" value="TRITD1Av1G116400.3"/>
    <property type="gene ID" value="TRITD1Av1G116400"/>
</dbReference>
<accession>A0A9R0UVW0</accession>
<organism evidence="7 8">
    <name type="scientific">Triticum turgidum subsp. durum</name>
    <name type="common">Durum wheat</name>
    <name type="synonym">Triticum durum</name>
    <dbReference type="NCBI Taxonomy" id="4567"/>
    <lineage>
        <taxon>Eukaryota</taxon>
        <taxon>Viridiplantae</taxon>
        <taxon>Streptophyta</taxon>
        <taxon>Embryophyta</taxon>
        <taxon>Tracheophyta</taxon>
        <taxon>Spermatophyta</taxon>
        <taxon>Magnoliopsida</taxon>
        <taxon>Liliopsida</taxon>
        <taxon>Poales</taxon>
        <taxon>Poaceae</taxon>
        <taxon>BOP clade</taxon>
        <taxon>Pooideae</taxon>
        <taxon>Triticodae</taxon>
        <taxon>Triticeae</taxon>
        <taxon>Triticinae</taxon>
        <taxon>Triticum</taxon>
    </lineage>
</organism>
<keyword evidence="4" id="KW-0378">Hydrolase</keyword>
<evidence type="ECO:0000256" key="1">
    <source>
        <dbReference type="ARBA" id="ARBA00011079"/>
    </source>
</evidence>
<dbReference type="Proteomes" id="UP000324705">
    <property type="component" value="Chromosome 1A"/>
</dbReference>
<keyword evidence="2" id="KW-0645">Protease</keyword>
<dbReference type="EMBL" id="LT934111">
    <property type="protein sequence ID" value="VAH05165.1"/>
    <property type="molecule type" value="Genomic_DNA"/>
</dbReference>
<proteinExistence type="inferred from homology"/>
<keyword evidence="8" id="KW-1185">Reference proteome</keyword>
<dbReference type="GO" id="GO:0070008">
    <property type="term" value="F:serine-type exopeptidase activity"/>
    <property type="evidence" value="ECO:0007669"/>
    <property type="project" value="InterPro"/>
</dbReference>
<dbReference type="GO" id="GO:0006508">
    <property type="term" value="P:proteolysis"/>
    <property type="evidence" value="ECO:0007669"/>
    <property type="project" value="UniProtKB-KW"/>
</dbReference>
<evidence type="ECO:0000256" key="5">
    <source>
        <dbReference type="ARBA" id="ARBA00023180"/>
    </source>
</evidence>
<dbReference type="SUPFAM" id="SSF53474">
    <property type="entry name" value="alpha/beta-Hydrolases"/>
    <property type="match status" value="1"/>
</dbReference>
<dbReference type="OMA" id="CERFDVY"/>
<dbReference type="GO" id="GO:0008239">
    <property type="term" value="F:dipeptidyl-peptidase activity"/>
    <property type="evidence" value="ECO:0007669"/>
    <property type="project" value="TreeGrafter"/>
</dbReference>
<dbReference type="AlphaFoldDB" id="A0A9R0UVW0"/>
<evidence type="ECO:0000313" key="7">
    <source>
        <dbReference type="EMBL" id="VAH05165.1"/>
    </source>
</evidence>
<evidence type="ECO:0000313" key="8">
    <source>
        <dbReference type="Proteomes" id="UP000324705"/>
    </source>
</evidence>
<keyword evidence="5" id="KW-0325">Glycoprotein</keyword>
<dbReference type="InterPro" id="IPR008758">
    <property type="entry name" value="Peptidase_S28"/>
</dbReference>
<dbReference type="GO" id="GO:0005773">
    <property type="term" value="C:vacuole"/>
    <property type="evidence" value="ECO:0007669"/>
    <property type="project" value="TreeGrafter"/>
</dbReference>
<evidence type="ECO:0000256" key="4">
    <source>
        <dbReference type="ARBA" id="ARBA00022801"/>
    </source>
</evidence>
<dbReference type="FunFam" id="1.20.120.980:FF:000005">
    <property type="entry name" value="Clan SC, family S28, unassigned serine peptidase"/>
    <property type="match status" value="1"/>
</dbReference>
<evidence type="ECO:0000256" key="3">
    <source>
        <dbReference type="ARBA" id="ARBA00022729"/>
    </source>
</evidence>
<dbReference type="Pfam" id="PF05577">
    <property type="entry name" value="Peptidase_S28"/>
    <property type="match status" value="1"/>
</dbReference>
<comment type="similarity">
    <text evidence="1">Belongs to the peptidase S28 family.</text>
</comment>
<evidence type="ECO:0008006" key="9">
    <source>
        <dbReference type="Google" id="ProtNLM"/>
    </source>
</evidence>
<dbReference type="PANTHER" id="PTHR11010:SF11">
    <property type="entry name" value="THYMUS-SPECIFIC SERINE PROTEASE"/>
    <property type="match status" value="1"/>
</dbReference>
<dbReference type="PANTHER" id="PTHR11010">
    <property type="entry name" value="PROTEASE S28 PRO-X CARBOXYPEPTIDASE-RELATED"/>
    <property type="match status" value="1"/>
</dbReference>
<dbReference type="Gene3D" id="3.40.50.1820">
    <property type="entry name" value="alpha/beta hydrolase"/>
    <property type="match status" value="2"/>
</dbReference>
<dbReference type="FunFam" id="3.40.50.1820:FF:000190">
    <property type="entry name" value="Prolyl carboxypeptidase like protein"/>
    <property type="match status" value="1"/>
</dbReference>
<reference evidence="7 8" key="1">
    <citation type="submission" date="2017-09" db="EMBL/GenBank/DDBJ databases">
        <authorList>
            <consortium name="International Durum Wheat Genome Sequencing Consortium (IDWGSC)"/>
            <person name="Milanesi L."/>
        </authorList>
    </citation>
    <scope>NUCLEOTIDE SEQUENCE [LARGE SCALE GENOMIC DNA]</scope>
    <source>
        <strain evidence="8">cv. Svevo</strain>
    </source>
</reference>
<gene>
    <name evidence="7" type="ORF">TRITD_1Av1G116400</name>
</gene>
<protein>
    <recommendedName>
        <fullName evidence="9">Serine protease</fullName>
    </recommendedName>
</protein>
<name>A0A9R0UVW0_TRITD</name>
<feature type="signal peptide" evidence="6">
    <location>
        <begin position="1"/>
        <end position="31"/>
    </location>
</feature>
<sequence length="508" mass="56011">MGAGITAGATARLVVVPLLLLPLLLARGAEAVSLWRPPPEAGLLGSAPGRFLTQEEHWMSQTLDHFSPTVNHRQFKQRYYEFLDYHRAPNGPVFLNICGEASCSGISNNYLAVMAKKFGAALVSPEHRYYGKSSPFEDLTTENLRFLSSKQALSDLAVFRQYYQETLNAKYNRSGADNSWFVFGGSYSGALSAWFRLKFPHLTCGSLASSGVVLAVYNFTDFDKQIGESAGPECKGALQEVTRLVDGQLQSGHNSVKELFGAKMLENDGDFLYLLADAAAIAFQYGNPDVLCSPLVEAKKNGTDLVEAFAHYVNDYYVGTFRAPVASYDQNYLKNTTPAESSYRLWWYQVCSEVAYFQVAPKNDSVRSAKIDTRYHLDLCKNVFGEGVYPDVSMTNLYYGGTRIAGSKIVFANGSQDPWRHASKQKSSEELPSYLIECSNCGHCTDISGCPQAPSNIGGDSSKCSSPEAVNKVRKQIVDHIDLWLSECQDQGHGAVTKRGSRWSIATY</sequence>
<evidence type="ECO:0000256" key="2">
    <source>
        <dbReference type="ARBA" id="ARBA00022670"/>
    </source>
</evidence>
<dbReference type="FunFam" id="3.40.50.1820:FF:000158">
    <property type="entry name" value="Thymus-specific serine protease"/>
    <property type="match status" value="1"/>
</dbReference>
<evidence type="ECO:0000256" key="6">
    <source>
        <dbReference type="SAM" id="SignalP"/>
    </source>
</evidence>
<dbReference type="InterPro" id="IPR029058">
    <property type="entry name" value="AB_hydrolase_fold"/>
</dbReference>
<keyword evidence="3 6" id="KW-0732">Signal</keyword>